<organism evidence="2 3">
    <name type="scientific">Cyclostephanos tholiformis</name>
    <dbReference type="NCBI Taxonomy" id="382380"/>
    <lineage>
        <taxon>Eukaryota</taxon>
        <taxon>Sar</taxon>
        <taxon>Stramenopiles</taxon>
        <taxon>Ochrophyta</taxon>
        <taxon>Bacillariophyta</taxon>
        <taxon>Coscinodiscophyceae</taxon>
        <taxon>Thalassiosirophycidae</taxon>
        <taxon>Stephanodiscales</taxon>
        <taxon>Stephanodiscaceae</taxon>
        <taxon>Cyclostephanos</taxon>
    </lineage>
</organism>
<dbReference type="Gene3D" id="1.25.40.10">
    <property type="entry name" value="Tetratricopeptide repeat domain"/>
    <property type="match status" value="1"/>
</dbReference>
<dbReference type="AlphaFoldDB" id="A0ABD3R6H7"/>
<dbReference type="Pfam" id="PF13181">
    <property type="entry name" value="TPR_8"/>
    <property type="match status" value="1"/>
</dbReference>
<keyword evidence="3" id="KW-1185">Reference proteome</keyword>
<accession>A0ABD3R6H7</accession>
<dbReference type="InterPro" id="IPR011990">
    <property type="entry name" value="TPR-like_helical_dom_sf"/>
</dbReference>
<keyword evidence="1" id="KW-0802">TPR repeat</keyword>
<evidence type="ECO:0008006" key="4">
    <source>
        <dbReference type="Google" id="ProtNLM"/>
    </source>
</evidence>
<dbReference type="EMBL" id="JALLPB020000648">
    <property type="protein sequence ID" value="KAL3807286.1"/>
    <property type="molecule type" value="Genomic_DNA"/>
</dbReference>
<comment type="caution">
    <text evidence="2">The sequence shown here is derived from an EMBL/GenBank/DDBJ whole genome shotgun (WGS) entry which is preliminary data.</text>
</comment>
<dbReference type="SUPFAM" id="SSF48452">
    <property type="entry name" value="TPR-like"/>
    <property type="match status" value="1"/>
</dbReference>
<protein>
    <recommendedName>
        <fullName evidence="4">Tetratricopeptide repeat protein</fullName>
    </recommendedName>
</protein>
<evidence type="ECO:0000256" key="1">
    <source>
        <dbReference type="PROSITE-ProRule" id="PRU00339"/>
    </source>
</evidence>
<evidence type="ECO:0000313" key="3">
    <source>
        <dbReference type="Proteomes" id="UP001530377"/>
    </source>
</evidence>
<dbReference type="Proteomes" id="UP001530377">
    <property type="component" value="Unassembled WGS sequence"/>
</dbReference>
<dbReference type="PROSITE" id="PS50005">
    <property type="entry name" value="TPR"/>
    <property type="match status" value="1"/>
</dbReference>
<evidence type="ECO:0000313" key="2">
    <source>
        <dbReference type="EMBL" id="KAL3807286.1"/>
    </source>
</evidence>
<dbReference type="SMART" id="SM00028">
    <property type="entry name" value="TPR"/>
    <property type="match status" value="3"/>
</dbReference>
<gene>
    <name evidence="2" type="ORF">ACHAXA_009200</name>
</gene>
<dbReference type="InterPro" id="IPR019734">
    <property type="entry name" value="TPR_rpt"/>
</dbReference>
<reference evidence="2 3" key="1">
    <citation type="submission" date="2024-10" db="EMBL/GenBank/DDBJ databases">
        <title>Updated reference genomes for cyclostephanoid diatoms.</title>
        <authorList>
            <person name="Roberts W.R."/>
            <person name="Alverson A.J."/>
        </authorList>
    </citation>
    <scope>NUCLEOTIDE SEQUENCE [LARGE SCALE GENOMIC DNA]</scope>
    <source>
        <strain evidence="2 3">AJA228-03</strain>
    </source>
</reference>
<sequence>MGRYEYVRIRIEDIPDEIIVEYGLREKAEADDATTTAPASEVQVAATGDVKKLFNEGRAFEAQGNILAAQRLYLKVTNIAPRFIYGWSNLGNTLVAQGQLGEADESYSKAISLCEESLEQTDGSFGTRRCDDLYLILLNRGSVRLNNNMPKEALSDLTKSNAIRGRPDATILQNLVRNAPTIQEFSTPISMTANEVNPFWLRSSMVKYQLGDSNGAMDLMKRVSNRFPEAPEGEEDAARKKFLEIPDRARARYSDMEYLNSVVAWPPKMKEGLSYLTKAVGDRS</sequence>
<feature type="repeat" description="TPR" evidence="1">
    <location>
        <begin position="84"/>
        <end position="117"/>
    </location>
</feature>
<proteinExistence type="predicted"/>
<name>A0ABD3R6H7_9STRA</name>